<gene>
    <name evidence="2" type="ORF">HCOI_01368300</name>
</gene>
<evidence type="ECO:0000313" key="2">
    <source>
        <dbReference type="EMBL" id="CDL95152.1"/>
    </source>
</evidence>
<evidence type="ECO:0000256" key="1">
    <source>
        <dbReference type="SAM" id="MobiDB-lite"/>
    </source>
</evidence>
<organism evidence="2">
    <name type="scientific">Haemonchus contortus</name>
    <name type="common">Barber pole worm</name>
    <dbReference type="NCBI Taxonomy" id="6289"/>
    <lineage>
        <taxon>Eukaryota</taxon>
        <taxon>Metazoa</taxon>
        <taxon>Ecdysozoa</taxon>
        <taxon>Nematoda</taxon>
        <taxon>Chromadorea</taxon>
        <taxon>Rhabditida</taxon>
        <taxon>Rhabditina</taxon>
        <taxon>Rhabditomorpha</taxon>
        <taxon>Strongyloidea</taxon>
        <taxon>Trichostrongylidae</taxon>
        <taxon>Haemonchus</taxon>
    </lineage>
</organism>
<feature type="compositionally biased region" description="Acidic residues" evidence="1">
    <location>
        <begin position="1"/>
        <end position="28"/>
    </location>
</feature>
<accession>W6NSS9</accession>
<name>W6NSS9_HAECO</name>
<protein>
    <submittedName>
        <fullName evidence="2">Zinc finger protein</fullName>
    </submittedName>
</protein>
<reference evidence="2" key="1">
    <citation type="submission" date="2013-03" db="EMBL/GenBank/DDBJ databases">
        <authorList>
            <person name="Aslett M."/>
        </authorList>
    </citation>
    <scope>NUCLEOTIDE SEQUENCE [LARGE SCALE GENOMIC DNA]</scope>
    <source>
        <strain evidence="2">ISE/inbred ISE</strain>
    </source>
</reference>
<comment type="caution">
    <text evidence="2">The sequence shown here is derived from an EMBL/GenBank/DDBJ whole genome shotgun (WGS) entry which is preliminary data.</text>
</comment>
<reference evidence="2" key="2">
    <citation type="submission" date="2013-05" db="EMBL/GenBank/DDBJ databases">
        <title>The genome and transcriptome of Haemonchus contortus: a key model parasite for drug and vaccine discovery.</title>
        <authorList>
            <person name="Laing R."/>
            <person name="Kikuchi T."/>
            <person name="Martinelli A."/>
            <person name="Tsai I.J."/>
            <person name="Beech R.N."/>
            <person name="Redman E."/>
            <person name="Holroyd N."/>
            <person name="Bartley D.J."/>
            <person name="Beasley H."/>
            <person name="Britton C."/>
            <person name="Curran D."/>
            <person name="Devaney E."/>
            <person name="Gilabert A."/>
            <person name="Jackson F."/>
            <person name="Hunt M."/>
            <person name="Johnston S."/>
            <person name="Kryukov I."/>
            <person name="Li K."/>
            <person name="Morrison A.A."/>
            <person name="Reid A.J."/>
            <person name="Sargison N."/>
            <person name="Saunders G."/>
            <person name="Wasmuth J.D."/>
            <person name="Wolstenholme A."/>
            <person name="Berriman M."/>
            <person name="Gilleard J.S."/>
            <person name="Cotton J.A."/>
        </authorList>
    </citation>
    <scope>NUCLEOTIDE SEQUENCE [LARGE SCALE GENOMIC DNA]</scope>
    <source>
        <strain evidence="2">ISE/inbred ISE</strain>
    </source>
</reference>
<dbReference type="AlphaFoldDB" id="W6NSS9"/>
<sequence length="100" mass="11575">MDADDLYDSADDDIDDYYNDYDDDMNPDEELKKSESEDAEFECLNVFQVERVLNESVAALAEKEVISPTLARMLLHANEWDVNKVVALFSFSLFDPIYYT</sequence>
<dbReference type="Pfam" id="PF26000">
    <property type="entry name" value="UBA_ARIH2_N"/>
    <property type="match status" value="1"/>
</dbReference>
<proteinExistence type="predicted"/>
<feature type="region of interest" description="Disordered" evidence="1">
    <location>
        <begin position="1"/>
        <end position="35"/>
    </location>
</feature>
<dbReference type="EMBL" id="CAVP010058757">
    <property type="protein sequence ID" value="CDL95152.1"/>
    <property type="molecule type" value="Genomic_DNA"/>
</dbReference>